<comment type="caution">
    <text evidence="3">The sequence shown here is derived from an EMBL/GenBank/DDBJ whole genome shotgun (WGS) entry which is preliminary data.</text>
</comment>
<evidence type="ECO:0000313" key="3">
    <source>
        <dbReference type="EMBL" id="KNZ45870.1"/>
    </source>
</evidence>
<feature type="compositionally biased region" description="Basic and acidic residues" evidence="1">
    <location>
        <begin position="1"/>
        <end position="24"/>
    </location>
</feature>
<sequence length="171" mass="20330">KRRKKEDTEEKNEKKEAKVEEQAPKKKKEIVEEEAPKRENTQEQGLFKLISSPPPRNPSTLHLQMFSYCVGWGKNDFLAVRNKFYQNTKQRIPLFKNNSFINLQLYFNPLEISSPKNSNPCYTSFSQSFFPHFCPPKDNTPIFIGFLSPFKHFVVHILYIYIYMYIYITFT</sequence>
<keyword evidence="2" id="KW-0472">Membrane</keyword>
<feature type="transmembrane region" description="Helical" evidence="2">
    <location>
        <begin position="153"/>
        <end position="170"/>
    </location>
</feature>
<proteinExistence type="predicted"/>
<evidence type="ECO:0000313" key="4">
    <source>
        <dbReference type="Proteomes" id="UP000037035"/>
    </source>
</evidence>
<feature type="region of interest" description="Disordered" evidence="1">
    <location>
        <begin position="1"/>
        <end position="44"/>
    </location>
</feature>
<dbReference type="EMBL" id="LAVV01013204">
    <property type="protein sequence ID" value="KNZ45870.1"/>
    <property type="molecule type" value="Genomic_DNA"/>
</dbReference>
<evidence type="ECO:0000256" key="2">
    <source>
        <dbReference type="SAM" id="Phobius"/>
    </source>
</evidence>
<evidence type="ECO:0000256" key="1">
    <source>
        <dbReference type="SAM" id="MobiDB-lite"/>
    </source>
</evidence>
<accession>A0A0L6UDK7</accession>
<dbReference type="VEuPathDB" id="FungiDB:VP01_7739g1"/>
<name>A0A0L6UDK7_9BASI</name>
<keyword evidence="2" id="KW-1133">Transmembrane helix</keyword>
<keyword evidence="2" id="KW-0812">Transmembrane</keyword>
<feature type="non-terminal residue" evidence="3">
    <location>
        <position position="1"/>
    </location>
</feature>
<organism evidence="3 4">
    <name type="scientific">Puccinia sorghi</name>
    <dbReference type="NCBI Taxonomy" id="27349"/>
    <lineage>
        <taxon>Eukaryota</taxon>
        <taxon>Fungi</taxon>
        <taxon>Dikarya</taxon>
        <taxon>Basidiomycota</taxon>
        <taxon>Pucciniomycotina</taxon>
        <taxon>Pucciniomycetes</taxon>
        <taxon>Pucciniales</taxon>
        <taxon>Pucciniaceae</taxon>
        <taxon>Puccinia</taxon>
    </lineage>
</organism>
<gene>
    <name evidence="3" type="ORF">VP01_7739g1</name>
</gene>
<protein>
    <submittedName>
        <fullName evidence="3">Uncharacterized protein</fullName>
    </submittedName>
</protein>
<dbReference type="Proteomes" id="UP000037035">
    <property type="component" value="Unassembled WGS sequence"/>
</dbReference>
<reference evidence="3 4" key="1">
    <citation type="submission" date="2015-08" db="EMBL/GenBank/DDBJ databases">
        <title>Next Generation Sequencing and Analysis of the Genome of Puccinia sorghi L Schw, the Causal Agent of Maize Common Rust.</title>
        <authorList>
            <person name="Rochi L."/>
            <person name="Burguener G."/>
            <person name="Darino M."/>
            <person name="Turjanski A."/>
            <person name="Kreff E."/>
            <person name="Dieguez M.J."/>
            <person name="Sacco F."/>
        </authorList>
    </citation>
    <scope>NUCLEOTIDE SEQUENCE [LARGE SCALE GENOMIC DNA]</scope>
    <source>
        <strain evidence="3 4">RO10H11247</strain>
    </source>
</reference>
<keyword evidence="4" id="KW-1185">Reference proteome</keyword>
<dbReference type="AlphaFoldDB" id="A0A0L6UDK7"/>
<dbReference type="OrthoDB" id="2507501at2759"/>